<accession>A0ABY5AMM2</accession>
<protein>
    <submittedName>
        <fullName evidence="1">Transcriptional regulator</fullName>
    </submittedName>
</protein>
<dbReference type="RefSeq" id="WP_252661758.1">
    <property type="nucleotide sequence ID" value="NZ_CP098611.1"/>
</dbReference>
<dbReference type="InterPro" id="IPR039060">
    <property type="entry name" value="Antitox_HigA"/>
</dbReference>
<proteinExistence type="predicted"/>
<keyword evidence="2" id="KW-1185">Reference proteome</keyword>
<dbReference type="InterPro" id="IPR010982">
    <property type="entry name" value="Lambda_DNA-bd_dom_sf"/>
</dbReference>
<name>A0ABY5AMM2_9CYAN</name>
<sequence length="119" mass="13457">MPLKPIQSSSDYEAMLCEIDRLMEIEESQLSDDEASMLELLAILIEDYERKTYPMPNTATPHDVLDELVAAHQLRQKDLLDIFGSKGIASEVFNRKRGISKTQAKALGERFKVSPSVFL</sequence>
<dbReference type="PANTHER" id="PTHR40455">
    <property type="entry name" value="ANTITOXIN HIGA"/>
    <property type="match status" value="1"/>
</dbReference>
<dbReference type="EMBL" id="CP098611">
    <property type="protein sequence ID" value="USR90082.1"/>
    <property type="molecule type" value="Genomic_DNA"/>
</dbReference>
<dbReference type="Proteomes" id="UP001056708">
    <property type="component" value="Chromosome"/>
</dbReference>
<evidence type="ECO:0000313" key="1">
    <source>
        <dbReference type="EMBL" id="USR90082.1"/>
    </source>
</evidence>
<dbReference type="PANTHER" id="PTHR40455:SF1">
    <property type="entry name" value="ANTITOXIN HIGA"/>
    <property type="match status" value="1"/>
</dbReference>
<organism evidence="1 2">
    <name type="scientific">Phormidium yuhuli AB48</name>
    <dbReference type="NCBI Taxonomy" id="2940671"/>
    <lineage>
        <taxon>Bacteria</taxon>
        <taxon>Bacillati</taxon>
        <taxon>Cyanobacteriota</taxon>
        <taxon>Cyanophyceae</taxon>
        <taxon>Oscillatoriophycideae</taxon>
        <taxon>Oscillatoriales</taxon>
        <taxon>Oscillatoriaceae</taxon>
        <taxon>Phormidium</taxon>
        <taxon>Phormidium yuhuli</taxon>
    </lineage>
</organism>
<evidence type="ECO:0000313" key="2">
    <source>
        <dbReference type="Proteomes" id="UP001056708"/>
    </source>
</evidence>
<reference evidence="1" key="1">
    <citation type="submission" date="2022-06" db="EMBL/GenBank/DDBJ databases">
        <title>Genome sequence of Phormidium yuhuli AB48 isolated from an industrial photobioreactor environment.</title>
        <authorList>
            <person name="Qiu Y."/>
            <person name="Noonan A.J.C."/>
            <person name="Dofher K."/>
            <person name="Koch M."/>
            <person name="Kieft B."/>
            <person name="Lin X."/>
            <person name="Ziels R.M."/>
            <person name="Hallam S.J."/>
        </authorList>
    </citation>
    <scope>NUCLEOTIDE SEQUENCE</scope>
    <source>
        <strain evidence="1">AB48</strain>
    </source>
</reference>
<dbReference type="Gene3D" id="1.10.260.40">
    <property type="entry name" value="lambda repressor-like DNA-binding domains"/>
    <property type="match status" value="1"/>
</dbReference>
<gene>
    <name evidence="1" type="ORF">NEA10_14665</name>
</gene>